<evidence type="ECO:0000256" key="4">
    <source>
        <dbReference type="ARBA" id="ARBA00051918"/>
    </source>
</evidence>
<proteinExistence type="inferred from homology"/>
<accession>A0A6V7DT26</accession>
<dbReference type="EMBL" id="LR828257">
    <property type="protein sequence ID" value="CAD0340059.1"/>
    <property type="molecule type" value="Genomic_DNA"/>
</dbReference>
<dbReference type="AlphaFoldDB" id="A0A6V7DT26"/>
<dbReference type="InterPro" id="IPR016163">
    <property type="entry name" value="Ald_DH_C"/>
</dbReference>
<dbReference type="FunFam" id="3.40.309.10:FF:000040">
    <property type="entry name" value="Probable aldehyde dehydrogenase"/>
    <property type="match status" value="1"/>
</dbReference>
<dbReference type="GO" id="GO:0047533">
    <property type="term" value="F:2,5-dioxovalerate dehydrogenase (NADP+) activity"/>
    <property type="evidence" value="ECO:0007669"/>
    <property type="project" value="UniProtKB-EC"/>
</dbReference>
<dbReference type="EC" id="1.2.1.26" evidence="5"/>
<comment type="catalytic activity">
    <reaction evidence="4">
        <text>2,5-dioxopentanoate + NADP(+) + H2O = 2-oxoglutarate + NADPH + 2 H(+)</text>
        <dbReference type="Rhea" id="RHEA:11296"/>
        <dbReference type="ChEBI" id="CHEBI:15377"/>
        <dbReference type="ChEBI" id="CHEBI:15378"/>
        <dbReference type="ChEBI" id="CHEBI:16810"/>
        <dbReference type="ChEBI" id="CHEBI:57783"/>
        <dbReference type="ChEBI" id="CHEBI:58136"/>
        <dbReference type="ChEBI" id="CHEBI:58349"/>
        <dbReference type="EC" id="1.2.1.26"/>
    </reaction>
</comment>
<evidence type="ECO:0000313" key="8">
    <source>
        <dbReference type="Proteomes" id="UP000515406"/>
    </source>
</evidence>
<name>A0A6V7DT26_9XANT</name>
<dbReference type="Gene3D" id="3.40.309.10">
    <property type="entry name" value="Aldehyde Dehydrogenase, Chain A, domain 2"/>
    <property type="match status" value="1"/>
</dbReference>
<dbReference type="InterPro" id="IPR015590">
    <property type="entry name" value="Aldehyde_DH_dom"/>
</dbReference>
<dbReference type="Gene3D" id="3.40.605.10">
    <property type="entry name" value="Aldehyde Dehydrogenase, Chain A, domain 1"/>
    <property type="match status" value="1"/>
</dbReference>
<gene>
    <name evidence="7" type="ORF">CFBP498_26970</name>
</gene>
<evidence type="ECO:0000313" key="7">
    <source>
        <dbReference type="EMBL" id="CAD0340051.1"/>
    </source>
</evidence>
<dbReference type="FunFam" id="3.40.605.10:FF:000037">
    <property type="entry name" value="NADP-dependent fatty aldehyde dehydrogenase"/>
    <property type="match status" value="1"/>
</dbReference>
<dbReference type="PANTHER" id="PTHR43353">
    <property type="entry name" value="SUCCINATE-SEMIALDEHYDE DEHYDROGENASE, MITOCHONDRIAL"/>
    <property type="match status" value="1"/>
</dbReference>
<evidence type="ECO:0000256" key="5">
    <source>
        <dbReference type="ARBA" id="ARBA00067023"/>
    </source>
</evidence>
<dbReference type="PANTHER" id="PTHR43353:SF3">
    <property type="entry name" value="ALDEHYDE DEHYDROGENASE-RELATED"/>
    <property type="match status" value="1"/>
</dbReference>
<sequence length="549" mass="56173">MQLFHATEGAAMNDTIHSIPLQQAEVLLAGQWQASRDATGSFRAADPTTGEAIGPQFPVSGADDIETAIAAAQAVAAELAAAPVEQIAAFLDAYADALDADADTLVALAHAETALPAPTRLRGNELPRTSGQLRQAAQAVRSYSWTQPIIDTAADLRSHLAPLGKPVLVFGPNNFPFAFNAIAGSDFASAIAARNPVIAKAHPLHPATSQRMAQLAHAALVAAGLPAAAVQLLYHFDNAIGVRLAGDARLGAIGFTGSRAGGLALKAAADAAGVPFYAELSSVNPVFLLPGALVERGAALAQEFFSSCTLGSGQFCTNPGVVVVPHGEAGDAFVAATTAHFEAAMPMVLFSSSGVEGVQRGVAALRAAGAALLAGGHTGEDGYRYAPTLLSVDAQAFLANPQALQTEAFGPVSLLVRTRDVEQMQQVAAAFEGNLTGTLYRAVDGSDDAAWQAIAPVLRARVGRLINSKMPTGVAVSAAQNHGGPFPSTGHPGFTAVGMPGSIRRFAALHSYDAVPDALLPAELRQCNPGGVARLVDGQWSTADLGAGT</sequence>
<dbReference type="Pfam" id="PF00171">
    <property type="entry name" value="Aldedh"/>
    <property type="match status" value="1"/>
</dbReference>
<dbReference type="Proteomes" id="UP000515406">
    <property type="component" value="Chromosome"/>
</dbReference>
<keyword evidence="8" id="KW-1185">Reference proteome</keyword>
<comment type="catalytic activity">
    <reaction evidence="3">
        <text>2,5-dioxopentanoate + NAD(+) + H2O = 2-oxoglutarate + NADH + 2 H(+)</text>
        <dbReference type="Rhea" id="RHEA:47152"/>
        <dbReference type="ChEBI" id="CHEBI:15377"/>
        <dbReference type="ChEBI" id="CHEBI:15378"/>
        <dbReference type="ChEBI" id="CHEBI:16810"/>
        <dbReference type="ChEBI" id="CHEBI:57540"/>
        <dbReference type="ChEBI" id="CHEBI:57945"/>
        <dbReference type="ChEBI" id="CHEBI:58136"/>
    </reaction>
</comment>
<dbReference type="SUPFAM" id="SSF53720">
    <property type="entry name" value="ALDH-like"/>
    <property type="match status" value="1"/>
</dbReference>
<evidence type="ECO:0000256" key="3">
    <source>
        <dbReference type="ARBA" id="ARBA00050769"/>
    </source>
</evidence>
<protein>
    <recommendedName>
        <fullName evidence="5">2,5-dioxovalerate dehydrogenase</fullName>
        <ecNumber evidence="5">1.2.1.26</ecNumber>
    </recommendedName>
</protein>
<evidence type="ECO:0000259" key="6">
    <source>
        <dbReference type="Pfam" id="PF00171"/>
    </source>
</evidence>
<comment type="similarity">
    <text evidence="1">Belongs to the aldehyde dehydrogenase family.</text>
</comment>
<reference evidence="7 8" key="1">
    <citation type="submission" date="2020-07" db="EMBL/GenBank/DDBJ databases">
        <authorList>
            <person name="Pothier F. J."/>
        </authorList>
    </citation>
    <scope>NUCLEOTIDE SEQUENCE [LARGE SCALE GENOMIC DNA]</scope>
    <source>
        <strain evidence="7 8">CFBP 498</strain>
    </source>
</reference>
<feature type="domain" description="Aldehyde dehydrogenase" evidence="6">
    <location>
        <begin position="36"/>
        <end position="440"/>
    </location>
</feature>
<dbReference type="InterPro" id="IPR016161">
    <property type="entry name" value="Ald_DH/histidinol_DH"/>
</dbReference>
<dbReference type="InterPro" id="IPR016162">
    <property type="entry name" value="Ald_DH_N"/>
</dbReference>
<dbReference type="EMBL" id="LR828257">
    <property type="protein sequence ID" value="CAD0340051.1"/>
    <property type="molecule type" value="Genomic_DNA"/>
</dbReference>
<evidence type="ECO:0000256" key="1">
    <source>
        <dbReference type="ARBA" id="ARBA00009986"/>
    </source>
</evidence>
<organism evidence="7 8">
    <name type="scientific">Xanthomonas hortorum pv. vitians</name>
    <dbReference type="NCBI Taxonomy" id="83224"/>
    <lineage>
        <taxon>Bacteria</taxon>
        <taxon>Pseudomonadati</taxon>
        <taxon>Pseudomonadota</taxon>
        <taxon>Gammaproteobacteria</taxon>
        <taxon>Lysobacterales</taxon>
        <taxon>Lysobacteraceae</taxon>
        <taxon>Xanthomonas</taxon>
    </lineage>
</organism>
<evidence type="ECO:0000256" key="2">
    <source>
        <dbReference type="ARBA" id="ARBA00023002"/>
    </source>
</evidence>
<keyword evidence="2" id="KW-0560">Oxidoreductase</keyword>
<dbReference type="InterPro" id="IPR050740">
    <property type="entry name" value="Aldehyde_DH_Superfamily"/>
</dbReference>